<evidence type="ECO:0008006" key="4">
    <source>
        <dbReference type="Google" id="ProtNLM"/>
    </source>
</evidence>
<evidence type="ECO:0000313" key="3">
    <source>
        <dbReference type="Proteomes" id="UP001281761"/>
    </source>
</evidence>
<reference evidence="2 3" key="1">
    <citation type="journal article" date="2022" name="bioRxiv">
        <title>Genomics of Preaxostyla Flagellates Illuminates Evolutionary Transitions and the Path Towards Mitochondrial Loss.</title>
        <authorList>
            <person name="Novak L.V.F."/>
            <person name="Treitli S.C."/>
            <person name="Pyrih J."/>
            <person name="Halakuc P."/>
            <person name="Pipaliya S.V."/>
            <person name="Vacek V."/>
            <person name="Brzon O."/>
            <person name="Soukal P."/>
            <person name="Eme L."/>
            <person name="Dacks J.B."/>
            <person name="Karnkowska A."/>
            <person name="Elias M."/>
            <person name="Hampl V."/>
        </authorList>
    </citation>
    <scope>NUCLEOTIDE SEQUENCE [LARGE SCALE GENOMIC DNA]</scope>
    <source>
        <strain evidence="2">NAU3</strain>
        <tissue evidence="2">Gut</tissue>
    </source>
</reference>
<feature type="region of interest" description="Disordered" evidence="1">
    <location>
        <begin position="1"/>
        <end position="26"/>
    </location>
</feature>
<comment type="caution">
    <text evidence="2">The sequence shown here is derived from an EMBL/GenBank/DDBJ whole genome shotgun (WGS) entry which is preliminary data.</text>
</comment>
<keyword evidence="3" id="KW-1185">Reference proteome</keyword>
<protein>
    <recommendedName>
        <fullName evidence="4">DNA mismatch repair protein HSM3 N-terminal domain-containing protein</fullName>
    </recommendedName>
</protein>
<feature type="compositionally biased region" description="Low complexity" evidence="1">
    <location>
        <begin position="10"/>
        <end position="22"/>
    </location>
</feature>
<dbReference type="EMBL" id="JARBJD010000096">
    <property type="protein sequence ID" value="KAK2953065.1"/>
    <property type="molecule type" value="Genomic_DNA"/>
</dbReference>
<accession>A0ABQ9XRW5</accession>
<gene>
    <name evidence="2" type="ORF">BLNAU_12054</name>
</gene>
<proteinExistence type="predicted"/>
<evidence type="ECO:0000256" key="1">
    <source>
        <dbReference type="SAM" id="MobiDB-lite"/>
    </source>
</evidence>
<sequence>MTEIEKKTDSSSNTTRSDLSSSQLPFSMDCSPFLNWSEEEPESVVQKADIFRSLVATVKLQPALDDSLERKAINFLESVDPDDEETSDAFLRSLARNPDESLTHFVQSLMILLSTPSQVVTAAAMKRLDSLILRISAKVHLDLVNAGLIPQVINSLTPQSLSLTEAVNIHTDLVSSTLSSLWLATPNGLTELGIKDGDEQRTVHETVLQQVVAPLEKYIWHLCVNRYSIVDGDQSYEFMLIHSTLLEISPYYQPTMDFVLNMPVVLTIPSFLTFLENDPSIFRFLSDMIDIQQEWNKQGGKERQMWKTVHRMLRMEGFEDVIEQKLRNVQNGNYGRRNVIRSIAWNNLLGMNLLKQE</sequence>
<name>A0ABQ9XRW5_9EUKA</name>
<organism evidence="2 3">
    <name type="scientific">Blattamonas nauphoetae</name>
    <dbReference type="NCBI Taxonomy" id="2049346"/>
    <lineage>
        <taxon>Eukaryota</taxon>
        <taxon>Metamonada</taxon>
        <taxon>Preaxostyla</taxon>
        <taxon>Oxymonadida</taxon>
        <taxon>Blattamonas</taxon>
    </lineage>
</organism>
<dbReference type="Proteomes" id="UP001281761">
    <property type="component" value="Unassembled WGS sequence"/>
</dbReference>
<evidence type="ECO:0000313" key="2">
    <source>
        <dbReference type="EMBL" id="KAK2953065.1"/>
    </source>
</evidence>